<dbReference type="Pfam" id="PF02472">
    <property type="entry name" value="ExbD"/>
    <property type="match status" value="1"/>
</dbReference>
<evidence type="ECO:0000256" key="4">
    <source>
        <dbReference type="ARBA" id="ARBA00022692"/>
    </source>
</evidence>
<dbReference type="InterPro" id="IPR003400">
    <property type="entry name" value="ExbD"/>
</dbReference>
<evidence type="ECO:0000256" key="8">
    <source>
        <dbReference type="SAM" id="MobiDB-lite"/>
    </source>
</evidence>
<dbReference type="GO" id="GO:0005886">
    <property type="term" value="C:plasma membrane"/>
    <property type="evidence" value="ECO:0007669"/>
    <property type="project" value="UniProtKB-SubCell"/>
</dbReference>
<comment type="subcellular location">
    <subcellularLocation>
        <location evidence="1">Cell membrane</location>
        <topology evidence="1">Single-pass membrane protein</topology>
    </subcellularLocation>
    <subcellularLocation>
        <location evidence="7">Cell membrane</location>
        <topology evidence="7">Single-pass type II membrane protein</topology>
    </subcellularLocation>
</comment>
<organism evidence="9 10">
    <name type="scientific">Adhaeribacter soli</name>
    <dbReference type="NCBI Taxonomy" id="2607655"/>
    <lineage>
        <taxon>Bacteria</taxon>
        <taxon>Pseudomonadati</taxon>
        <taxon>Bacteroidota</taxon>
        <taxon>Cytophagia</taxon>
        <taxon>Cytophagales</taxon>
        <taxon>Hymenobacteraceae</taxon>
        <taxon>Adhaeribacter</taxon>
    </lineage>
</organism>
<dbReference type="AlphaFoldDB" id="A0A5N1ING6"/>
<dbReference type="GO" id="GO:0015031">
    <property type="term" value="P:protein transport"/>
    <property type="evidence" value="ECO:0007669"/>
    <property type="project" value="UniProtKB-KW"/>
</dbReference>
<dbReference type="RefSeq" id="WP_150905593.1">
    <property type="nucleotide sequence ID" value="NZ_VTWT01000012.1"/>
</dbReference>
<dbReference type="PANTHER" id="PTHR30558:SF3">
    <property type="entry name" value="BIOPOLYMER TRANSPORT PROTEIN EXBD-RELATED"/>
    <property type="match status" value="1"/>
</dbReference>
<evidence type="ECO:0000256" key="6">
    <source>
        <dbReference type="ARBA" id="ARBA00023136"/>
    </source>
</evidence>
<evidence type="ECO:0000256" key="7">
    <source>
        <dbReference type="RuleBase" id="RU003879"/>
    </source>
</evidence>
<keyword evidence="7" id="KW-0653">Protein transport</keyword>
<evidence type="ECO:0000313" key="10">
    <source>
        <dbReference type="Proteomes" id="UP000326570"/>
    </source>
</evidence>
<keyword evidence="3" id="KW-1003">Cell membrane</keyword>
<evidence type="ECO:0000256" key="5">
    <source>
        <dbReference type="ARBA" id="ARBA00022989"/>
    </source>
</evidence>
<name>A0A5N1ING6_9BACT</name>
<dbReference type="PANTHER" id="PTHR30558">
    <property type="entry name" value="EXBD MEMBRANE COMPONENT OF PMF-DRIVEN MACROMOLECULE IMPORT SYSTEM"/>
    <property type="match status" value="1"/>
</dbReference>
<dbReference type="EMBL" id="VTWT01000012">
    <property type="protein sequence ID" value="KAA9325447.1"/>
    <property type="molecule type" value="Genomic_DNA"/>
</dbReference>
<evidence type="ECO:0000256" key="3">
    <source>
        <dbReference type="ARBA" id="ARBA00022475"/>
    </source>
</evidence>
<comment type="similarity">
    <text evidence="2 7">Belongs to the ExbD/TolR family.</text>
</comment>
<evidence type="ECO:0000313" key="9">
    <source>
        <dbReference type="EMBL" id="KAA9325447.1"/>
    </source>
</evidence>
<protein>
    <submittedName>
        <fullName evidence="9">Biopolymer transporter ExbD</fullName>
    </submittedName>
</protein>
<dbReference type="GO" id="GO:0022857">
    <property type="term" value="F:transmembrane transporter activity"/>
    <property type="evidence" value="ECO:0007669"/>
    <property type="project" value="InterPro"/>
</dbReference>
<keyword evidence="5" id="KW-1133">Transmembrane helix</keyword>
<reference evidence="9 10" key="1">
    <citation type="submission" date="2019-09" db="EMBL/GenBank/DDBJ databases">
        <title>Genome sequence of Adhaeribacter sp. M2.</title>
        <authorList>
            <person name="Srinivasan S."/>
        </authorList>
    </citation>
    <scope>NUCLEOTIDE SEQUENCE [LARGE SCALE GENOMIC DNA]</scope>
    <source>
        <strain evidence="9 10">M2</strain>
    </source>
</reference>
<keyword evidence="6" id="KW-0472">Membrane</keyword>
<keyword evidence="10" id="KW-1185">Reference proteome</keyword>
<keyword evidence="7" id="KW-0813">Transport</keyword>
<evidence type="ECO:0000256" key="2">
    <source>
        <dbReference type="ARBA" id="ARBA00005811"/>
    </source>
</evidence>
<dbReference type="Proteomes" id="UP000326570">
    <property type="component" value="Unassembled WGS sequence"/>
</dbReference>
<evidence type="ECO:0000256" key="1">
    <source>
        <dbReference type="ARBA" id="ARBA00004162"/>
    </source>
</evidence>
<feature type="region of interest" description="Disordered" evidence="8">
    <location>
        <begin position="1"/>
        <end position="21"/>
    </location>
</feature>
<keyword evidence="4 7" id="KW-0812">Transmembrane</keyword>
<proteinExistence type="inferred from homology"/>
<gene>
    <name evidence="9" type="ORF">F0P94_17835</name>
</gene>
<accession>A0A5N1ING6</accession>
<sequence>MAEIQPKGDGGGKGGKKRAKKMSTKIDMTPMVDLAFLLLTFFMLTTTFNKPQTMEINMPVKTENKDEQNELKASEALTVILGKNDKIYYYQGLNDGQNQPDLKTTDYSDKGIREVLLDLNARIPKLTVLIKPVKTARYKNVVDILDEMNITNTRRYALVDMSPLDAKLMETVTGAPDGK</sequence>
<comment type="caution">
    <text evidence="9">The sequence shown here is derived from an EMBL/GenBank/DDBJ whole genome shotgun (WGS) entry which is preliminary data.</text>
</comment>